<evidence type="ECO:0000256" key="15">
    <source>
        <dbReference type="ARBA" id="ARBA00048670"/>
    </source>
</evidence>
<dbReference type="AlphaFoldDB" id="A0A381YWL5"/>
<dbReference type="InterPro" id="IPR039368">
    <property type="entry name" value="AHAS_TPP"/>
</dbReference>
<dbReference type="InterPro" id="IPR000399">
    <property type="entry name" value="TPP-bd_CS"/>
</dbReference>
<evidence type="ECO:0000256" key="4">
    <source>
        <dbReference type="ARBA" id="ARBA00005025"/>
    </source>
</evidence>
<keyword evidence="13 16" id="KW-0786">Thiamine pyrophosphate</keyword>
<evidence type="ECO:0000259" key="18">
    <source>
        <dbReference type="Pfam" id="PF02775"/>
    </source>
</evidence>
<evidence type="ECO:0000256" key="8">
    <source>
        <dbReference type="ARBA" id="ARBA00022630"/>
    </source>
</evidence>
<evidence type="ECO:0000259" key="17">
    <source>
        <dbReference type="Pfam" id="PF00205"/>
    </source>
</evidence>
<dbReference type="Pfam" id="PF02776">
    <property type="entry name" value="TPP_enzyme_N"/>
    <property type="match status" value="1"/>
</dbReference>
<comment type="similarity">
    <text evidence="5 16">Belongs to the TPP enzyme family.</text>
</comment>
<evidence type="ECO:0000256" key="2">
    <source>
        <dbReference type="ARBA" id="ARBA00001964"/>
    </source>
</evidence>
<dbReference type="PROSITE" id="PS00187">
    <property type="entry name" value="TPP_ENZYMES"/>
    <property type="match status" value="1"/>
</dbReference>
<dbReference type="GO" id="GO:0005948">
    <property type="term" value="C:acetolactate synthase complex"/>
    <property type="evidence" value="ECO:0007669"/>
    <property type="project" value="TreeGrafter"/>
</dbReference>
<dbReference type="EMBL" id="UINC01019161">
    <property type="protein sequence ID" value="SVA80983.1"/>
    <property type="molecule type" value="Genomic_DNA"/>
</dbReference>
<dbReference type="CDD" id="cd07035">
    <property type="entry name" value="TPP_PYR_POX_like"/>
    <property type="match status" value="1"/>
</dbReference>
<keyword evidence="8" id="KW-0285">Flavoprotein</keyword>
<dbReference type="InterPro" id="IPR012846">
    <property type="entry name" value="Acetolactate_synth_lsu"/>
</dbReference>
<dbReference type="GO" id="GO:0003984">
    <property type="term" value="F:acetolactate synthase activity"/>
    <property type="evidence" value="ECO:0007669"/>
    <property type="project" value="UniProtKB-EC"/>
</dbReference>
<dbReference type="NCBIfam" id="TIGR00118">
    <property type="entry name" value="acolac_lg"/>
    <property type="match status" value="1"/>
</dbReference>
<dbReference type="InterPro" id="IPR029035">
    <property type="entry name" value="DHS-like_NAD/FAD-binding_dom"/>
</dbReference>
<dbReference type="CDD" id="cd02015">
    <property type="entry name" value="TPP_AHAS"/>
    <property type="match status" value="1"/>
</dbReference>
<feature type="domain" description="Thiamine pyrophosphate enzyme TPP-binding" evidence="18">
    <location>
        <begin position="384"/>
        <end position="533"/>
    </location>
</feature>
<comment type="catalytic activity">
    <reaction evidence="15">
        <text>2 pyruvate + H(+) = (2S)-2-acetolactate + CO2</text>
        <dbReference type="Rhea" id="RHEA:25249"/>
        <dbReference type="ChEBI" id="CHEBI:15361"/>
        <dbReference type="ChEBI" id="CHEBI:15378"/>
        <dbReference type="ChEBI" id="CHEBI:16526"/>
        <dbReference type="ChEBI" id="CHEBI:58476"/>
        <dbReference type="EC" id="2.2.1.6"/>
    </reaction>
</comment>
<dbReference type="SUPFAM" id="SSF52467">
    <property type="entry name" value="DHS-like NAD/FAD-binding domain"/>
    <property type="match status" value="1"/>
</dbReference>
<keyword evidence="11" id="KW-0274">FAD</keyword>
<protein>
    <recommendedName>
        <fullName evidence="6">acetolactate synthase</fullName>
        <ecNumber evidence="6">2.2.1.6</ecNumber>
    </recommendedName>
</protein>
<evidence type="ECO:0000313" key="20">
    <source>
        <dbReference type="EMBL" id="SVA80983.1"/>
    </source>
</evidence>
<dbReference type="GO" id="GO:0009099">
    <property type="term" value="P:L-valine biosynthetic process"/>
    <property type="evidence" value="ECO:0007669"/>
    <property type="project" value="UniProtKB-UniPathway"/>
</dbReference>
<evidence type="ECO:0000256" key="11">
    <source>
        <dbReference type="ARBA" id="ARBA00022827"/>
    </source>
</evidence>
<evidence type="ECO:0000256" key="10">
    <source>
        <dbReference type="ARBA" id="ARBA00022723"/>
    </source>
</evidence>
<dbReference type="GO" id="GO:0050660">
    <property type="term" value="F:flavin adenine dinucleotide binding"/>
    <property type="evidence" value="ECO:0007669"/>
    <property type="project" value="InterPro"/>
</dbReference>
<evidence type="ECO:0000256" key="9">
    <source>
        <dbReference type="ARBA" id="ARBA00022679"/>
    </source>
</evidence>
<dbReference type="Pfam" id="PF00205">
    <property type="entry name" value="TPP_enzyme_M"/>
    <property type="match status" value="1"/>
</dbReference>
<sequence>MLMRGADLLIESLKHEDVEYIFGVQGGAAMPIFDALYEAKGIQLIPMRHEQGAAHAADGYARATGKVGVALATSGPGATNLVTGIATAHMDSIPMVAITGQVPTQLIGNDAFQECDVLGVTRPICKHSYLIKDSSEVPEVVAEAFHIASTGKPGPVVIDFAKDAQFAKSELHYPEQVNLRSYNPTTEGHPRQIAKAAELIKDAKRPMIYAGGGVVLSEASEELRKLAINTHIPTTVTLMGLGAFPETHELAMEMPGMHGSCCANYAFTDADLVVAIGARFDDRVTGKLDLFSPKSQKVHIDIDPSCIGKNVWVDVPIVGDAKNVLRELNKRVDRKTDIDPWLRQIDDWKTKYPFEYRQKGDKIMPQYVIEEIYNLYSDAMVTADVGQHQMWAAQYFKFTEPRQWLNSGGLGTMGFSMPAMIGAQIGRPDKTQVNINGDGSFIMTIQELVPAVSMKLPLKIFIINNMYLGMVRQWQELFFNKRYAAVDYHDNPDFAKLAEAFGATGIRVEKIEDVRPALERAKEIEDGPVVIDFIVEEEENVFPIVPGGQGLGDLIRNEEEASKGLNGWIRGLA</sequence>
<organism evidence="20">
    <name type="scientific">marine metagenome</name>
    <dbReference type="NCBI Taxonomy" id="408172"/>
    <lineage>
        <taxon>unclassified sequences</taxon>
        <taxon>metagenomes</taxon>
        <taxon>ecological metagenomes</taxon>
    </lineage>
</organism>
<evidence type="ECO:0000256" key="6">
    <source>
        <dbReference type="ARBA" id="ARBA00013145"/>
    </source>
</evidence>
<dbReference type="FunFam" id="3.40.50.970:FF:000007">
    <property type="entry name" value="Acetolactate synthase"/>
    <property type="match status" value="1"/>
</dbReference>
<dbReference type="PANTHER" id="PTHR18968">
    <property type="entry name" value="THIAMINE PYROPHOSPHATE ENZYMES"/>
    <property type="match status" value="1"/>
</dbReference>
<dbReference type="UniPathway" id="UPA00047">
    <property type="reaction ID" value="UER00055"/>
</dbReference>
<comment type="cofactor">
    <cofactor evidence="2">
        <name>thiamine diphosphate</name>
        <dbReference type="ChEBI" id="CHEBI:58937"/>
    </cofactor>
</comment>
<dbReference type="InterPro" id="IPR011766">
    <property type="entry name" value="TPP_enzyme_TPP-bd"/>
</dbReference>
<keyword evidence="12" id="KW-0460">Magnesium</keyword>
<evidence type="ECO:0000256" key="7">
    <source>
        <dbReference type="ARBA" id="ARBA00022605"/>
    </source>
</evidence>
<dbReference type="InterPro" id="IPR029061">
    <property type="entry name" value="THDP-binding"/>
</dbReference>
<dbReference type="SUPFAM" id="SSF52518">
    <property type="entry name" value="Thiamin diphosphate-binding fold (THDP-binding)"/>
    <property type="match status" value="2"/>
</dbReference>
<gene>
    <name evidence="20" type="ORF">METZ01_LOCUS133837</name>
</gene>
<accession>A0A381YWL5</accession>
<feature type="domain" description="Thiamine pyrophosphate enzyme N-terminal TPP-binding" evidence="19">
    <location>
        <begin position="3"/>
        <end position="118"/>
    </location>
</feature>
<dbReference type="InterPro" id="IPR012000">
    <property type="entry name" value="Thiamin_PyroP_enz_cen_dom"/>
</dbReference>
<evidence type="ECO:0000256" key="13">
    <source>
        <dbReference type="ARBA" id="ARBA00023052"/>
    </source>
</evidence>
<proteinExistence type="inferred from homology"/>
<reference evidence="20" key="1">
    <citation type="submission" date="2018-05" db="EMBL/GenBank/DDBJ databases">
        <authorList>
            <person name="Lanie J.A."/>
            <person name="Ng W.-L."/>
            <person name="Kazmierczak K.M."/>
            <person name="Andrzejewski T.M."/>
            <person name="Davidsen T.M."/>
            <person name="Wayne K.J."/>
            <person name="Tettelin H."/>
            <person name="Glass J.I."/>
            <person name="Rusch D."/>
            <person name="Podicherti R."/>
            <person name="Tsui H.-C.T."/>
            <person name="Winkler M.E."/>
        </authorList>
    </citation>
    <scope>NUCLEOTIDE SEQUENCE</scope>
</reference>
<comment type="cofactor">
    <cofactor evidence="1">
        <name>Mg(2+)</name>
        <dbReference type="ChEBI" id="CHEBI:18420"/>
    </cofactor>
</comment>
<keyword evidence="7" id="KW-0028">Amino-acid biosynthesis</keyword>
<keyword evidence="14" id="KW-0100">Branched-chain amino acid biosynthesis</keyword>
<comment type="pathway">
    <text evidence="3">Amino-acid biosynthesis; L-isoleucine biosynthesis; L-isoleucine from 2-oxobutanoate: step 1/4.</text>
</comment>
<evidence type="ECO:0000256" key="14">
    <source>
        <dbReference type="ARBA" id="ARBA00023304"/>
    </source>
</evidence>
<dbReference type="UniPathway" id="UPA00049">
    <property type="reaction ID" value="UER00059"/>
</dbReference>
<dbReference type="Gene3D" id="3.40.50.1220">
    <property type="entry name" value="TPP-binding domain"/>
    <property type="match status" value="1"/>
</dbReference>
<feature type="domain" description="Thiamine pyrophosphate enzyme central" evidence="17">
    <location>
        <begin position="193"/>
        <end position="328"/>
    </location>
</feature>
<dbReference type="FunFam" id="3.40.50.970:FF:000016">
    <property type="entry name" value="Acetolactate synthase"/>
    <property type="match status" value="1"/>
</dbReference>
<dbReference type="GO" id="GO:0030976">
    <property type="term" value="F:thiamine pyrophosphate binding"/>
    <property type="evidence" value="ECO:0007669"/>
    <property type="project" value="InterPro"/>
</dbReference>
<evidence type="ECO:0000259" key="19">
    <source>
        <dbReference type="Pfam" id="PF02776"/>
    </source>
</evidence>
<evidence type="ECO:0000256" key="1">
    <source>
        <dbReference type="ARBA" id="ARBA00001946"/>
    </source>
</evidence>
<dbReference type="Gene3D" id="3.40.50.970">
    <property type="match status" value="2"/>
</dbReference>
<evidence type="ECO:0000256" key="16">
    <source>
        <dbReference type="RuleBase" id="RU362132"/>
    </source>
</evidence>
<keyword evidence="9" id="KW-0808">Transferase</keyword>
<evidence type="ECO:0000256" key="3">
    <source>
        <dbReference type="ARBA" id="ARBA00004974"/>
    </source>
</evidence>
<dbReference type="GO" id="GO:0000287">
    <property type="term" value="F:magnesium ion binding"/>
    <property type="evidence" value="ECO:0007669"/>
    <property type="project" value="InterPro"/>
</dbReference>
<keyword evidence="10" id="KW-0479">Metal-binding</keyword>
<dbReference type="FunFam" id="3.40.50.1220:FF:000008">
    <property type="entry name" value="Acetolactate synthase"/>
    <property type="match status" value="1"/>
</dbReference>
<dbReference type="PANTHER" id="PTHR18968:SF13">
    <property type="entry name" value="ACETOLACTATE SYNTHASE CATALYTIC SUBUNIT, MITOCHONDRIAL"/>
    <property type="match status" value="1"/>
</dbReference>
<dbReference type="GO" id="GO:0009097">
    <property type="term" value="P:isoleucine biosynthetic process"/>
    <property type="evidence" value="ECO:0007669"/>
    <property type="project" value="UniProtKB-UniPathway"/>
</dbReference>
<name>A0A381YWL5_9ZZZZ</name>
<dbReference type="Pfam" id="PF02775">
    <property type="entry name" value="TPP_enzyme_C"/>
    <property type="match status" value="1"/>
</dbReference>
<evidence type="ECO:0000256" key="5">
    <source>
        <dbReference type="ARBA" id="ARBA00007812"/>
    </source>
</evidence>
<evidence type="ECO:0000256" key="12">
    <source>
        <dbReference type="ARBA" id="ARBA00022842"/>
    </source>
</evidence>
<dbReference type="EC" id="2.2.1.6" evidence="6"/>
<dbReference type="InterPro" id="IPR045229">
    <property type="entry name" value="TPP_enz"/>
</dbReference>
<dbReference type="InterPro" id="IPR012001">
    <property type="entry name" value="Thiamin_PyroP_enz_TPP-bd_dom"/>
</dbReference>
<comment type="pathway">
    <text evidence="4">Amino-acid biosynthesis; L-valine biosynthesis; L-valine from pyruvate: step 1/4.</text>
</comment>